<evidence type="ECO:0000313" key="3">
    <source>
        <dbReference type="Proteomes" id="UP000323300"/>
    </source>
</evidence>
<reference evidence="2 3" key="1">
    <citation type="submission" date="2016-10" db="EMBL/GenBank/DDBJ databases">
        <authorList>
            <person name="Varghese N."/>
            <person name="Submissions S."/>
        </authorList>
    </citation>
    <scope>NUCLEOTIDE SEQUENCE [LARGE SCALE GENOMIC DNA]</scope>
    <source>
        <strain evidence="2 3">DSM 21822</strain>
    </source>
</reference>
<keyword evidence="1" id="KW-0732">Signal</keyword>
<evidence type="ECO:0000256" key="1">
    <source>
        <dbReference type="SAM" id="SignalP"/>
    </source>
</evidence>
<protein>
    <submittedName>
        <fullName evidence="2">Uncharacterized protein</fullName>
    </submittedName>
</protein>
<gene>
    <name evidence="2" type="ORF">SAMN04488498_102235</name>
</gene>
<sequence>MIRALLVFLLLATPANAADMAFFMKNPHARDVAVELHGEKNVWPGGDQVYLLEGRSQKSVPIACTEGETICYGAWVFADDRISFGVGPKNDLDCTDCCAVCVAKSTATIDLVR</sequence>
<dbReference type="AlphaFoldDB" id="A0A1I3WHM5"/>
<keyword evidence="3" id="KW-1185">Reference proteome</keyword>
<dbReference type="OrthoDB" id="7677739at2"/>
<dbReference type="RefSeq" id="WP_149758845.1">
    <property type="nucleotide sequence ID" value="NZ_BSPE01000028.1"/>
</dbReference>
<organism evidence="2 3">
    <name type="scientific">Neomesorhizobium albiziae</name>
    <dbReference type="NCBI Taxonomy" id="335020"/>
    <lineage>
        <taxon>Bacteria</taxon>
        <taxon>Pseudomonadati</taxon>
        <taxon>Pseudomonadota</taxon>
        <taxon>Alphaproteobacteria</taxon>
        <taxon>Hyphomicrobiales</taxon>
        <taxon>Phyllobacteriaceae</taxon>
        <taxon>Neomesorhizobium</taxon>
    </lineage>
</organism>
<feature type="signal peptide" evidence="1">
    <location>
        <begin position="1"/>
        <end position="17"/>
    </location>
</feature>
<proteinExistence type="predicted"/>
<dbReference type="EMBL" id="FOSL01000002">
    <property type="protein sequence ID" value="SFK07015.1"/>
    <property type="molecule type" value="Genomic_DNA"/>
</dbReference>
<name>A0A1I3WHM5_9HYPH</name>
<dbReference type="Proteomes" id="UP000323300">
    <property type="component" value="Unassembled WGS sequence"/>
</dbReference>
<evidence type="ECO:0000313" key="2">
    <source>
        <dbReference type="EMBL" id="SFK07015.1"/>
    </source>
</evidence>
<feature type="chain" id="PRO_5009302314" evidence="1">
    <location>
        <begin position="18"/>
        <end position="113"/>
    </location>
</feature>
<accession>A0A1I3WHM5</accession>